<keyword evidence="3" id="KW-1185">Reference proteome</keyword>
<accession>A0AAV7FF26</accession>
<feature type="compositionally biased region" description="Basic residues" evidence="1">
    <location>
        <begin position="17"/>
        <end position="38"/>
    </location>
</feature>
<evidence type="ECO:0000313" key="2">
    <source>
        <dbReference type="EMBL" id="KAG9458652.1"/>
    </source>
</evidence>
<reference evidence="2 3" key="1">
    <citation type="submission" date="2021-07" db="EMBL/GenBank/DDBJ databases">
        <title>The Aristolochia fimbriata genome: insights into angiosperm evolution, floral development and chemical biosynthesis.</title>
        <authorList>
            <person name="Jiao Y."/>
        </authorList>
    </citation>
    <scope>NUCLEOTIDE SEQUENCE [LARGE SCALE GENOMIC DNA]</scope>
    <source>
        <strain evidence="2">IBCAS-2021</strain>
        <tissue evidence="2">Leaf</tissue>
    </source>
</reference>
<dbReference type="EMBL" id="JAINDJ010000002">
    <property type="protein sequence ID" value="KAG9458652.1"/>
    <property type="molecule type" value="Genomic_DNA"/>
</dbReference>
<organism evidence="2 3">
    <name type="scientific">Aristolochia fimbriata</name>
    <name type="common">White veined hardy Dutchman's pipe vine</name>
    <dbReference type="NCBI Taxonomy" id="158543"/>
    <lineage>
        <taxon>Eukaryota</taxon>
        <taxon>Viridiplantae</taxon>
        <taxon>Streptophyta</taxon>
        <taxon>Embryophyta</taxon>
        <taxon>Tracheophyta</taxon>
        <taxon>Spermatophyta</taxon>
        <taxon>Magnoliopsida</taxon>
        <taxon>Magnoliidae</taxon>
        <taxon>Piperales</taxon>
        <taxon>Aristolochiaceae</taxon>
        <taxon>Aristolochia</taxon>
    </lineage>
</organism>
<feature type="compositionally biased region" description="Basic residues" evidence="1">
    <location>
        <begin position="67"/>
        <end position="80"/>
    </location>
</feature>
<comment type="caution">
    <text evidence="2">The sequence shown here is derived from an EMBL/GenBank/DDBJ whole genome shotgun (WGS) entry which is preliminary data.</text>
</comment>
<feature type="compositionally biased region" description="Basic and acidic residues" evidence="1">
    <location>
        <begin position="50"/>
        <end position="66"/>
    </location>
</feature>
<feature type="compositionally biased region" description="Basic and acidic residues" evidence="1">
    <location>
        <begin position="81"/>
        <end position="99"/>
    </location>
</feature>
<dbReference type="Proteomes" id="UP000825729">
    <property type="component" value="Unassembled WGS sequence"/>
</dbReference>
<sequence>MPRADVRSLNRDEVAKPKRMKSRRRSPNNKSRRLRSKSRTQVPNRRNLRYSHEQRYKDSRGEGKERQKNRRGGWRRRPRNGTHDATRCTSTEEERELGRVRAKGASRTEDARSGRRMPNAEGMKKSSSKKRSL</sequence>
<gene>
    <name evidence="2" type="ORF">H6P81_003160</name>
</gene>
<dbReference type="AlphaFoldDB" id="A0AAV7FF26"/>
<evidence type="ECO:0000256" key="1">
    <source>
        <dbReference type="SAM" id="MobiDB-lite"/>
    </source>
</evidence>
<evidence type="ECO:0000313" key="3">
    <source>
        <dbReference type="Proteomes" id="UP000825729"/>
    </source>
</evidence>
<protein>
    <submittedName>
        <fullName evidence="2">Uncharacterized protein</fullName>
    </submittedName>
</protein>
<name>A0AAV7FF26_ARIFI</name>
<proteinExistence type="predicted"/>
<feature type="compositionally biased region" description="Basic and acidic residues" evidence="1">
    <location>
        <begin position="1"/>
        <end position="16"/>
    </location>
</feature>
<feature type="region of interest" description="Disordered" evidence="1">
    <location>
        <begin position="1"/>
        <end position="133"/>
    </location>
</feature>